<dbReference type="Proteomes" id="UP000671913">
    <property type="component" value="Chromosome"/>
</dbReference>
<dbReference type="CDD" id="cd05830">
    <property type="entry name" value="Sortase_E"/>
    <property type="match status" value="1"/>
</dbReference>
<keyword evidence="4" id="KW-1185">Reference proteome</keyword>
<dbReference type="KEGG" id="aaut:ACETAC_02085"/>
<organism evidence="3 4">
    <name type="scientific">Aceticella autotrophica</name>
    <dbReference type="NCBI Taxonomy" id="2755338"/>
    <lineage>
        <taxon>Bacteria</taxon>
        <taxon>Bacillati</taxon>
        <taxon>Bacillota</taxon>
        <taxon>Clostridia</taxon>
        <taxon>Thermoanaerobacterales</taxon>
        <taxon>Thermoanaerobacteraceae</taxon>
        <taxon>Aceticella</taxon>
    </lineage>
</organism>
<sequence length="199" mass="22329">MMKKFGIILFAIGVVLMLYPPFTFFYSEYEQSKLRSIYSSQTLQISKSENNKKHKISETSSFKSFDDNVFGIIEIPSINLSAVVIPGTSPEDLKKGPGWYTESALPGEGNTAIAAHRTTYGAWFFRLNQLKTGELIKLTSGNKVFTYRVEKVFIINKDDWSVINPCGYPALTLTTCHPMGSSSERLVVRARLIQSLPLN</sequence>
<evidence type="ECO:0000313" key="3">
    <source>
        <dbReference type="EMBL" id="QSZ27716.1"/>
    </source>
</evidence>
<feature type="active site" description="Proton donor/acceptor" evidence="2">
    <location>
        <position position="116"/>
    </location>
</feature>
<gene>
    <name evidence="3" type="ORF">ACETAC_02085</name>
</gene>
<reference evidence="3" key="1">
    <citation type="submission" date="2020-08" db="EMBL/GenBank/DDBJ databases">
        <title>Genomic insights into the carbon and energy metabolism of the first obligate autotrophic acetogenic bacterium Aceticella autotrophica gen. nov., sp. nov.</title>
        <authorList>
            <person name="Toshchakov S.V."/>
            <person name="Elcheninov A.G."/>
            <person name="Kublanov I.V."/>
            <person name="Frolov E.N."/>
            <person name="Lebedinsky A.V."/>
        </authorList>
    </citation>
    <scope>NUCLEOTIDE SEQUENCE</scope>
    <source>
        <strain evidence="3">3443-3Ac</strain>
    </source>
</reference>
<dbReference type="Gene3D" id="2.40.260.10">
    <property type="entry name" value="Sortase"/>
    <property type="match status" value="1"/>
</dbReference>
<keyword evidence="1" id="KW-0378">Hydrolase</keyword>
<proteinExistence type="predicted"/>
<evidence type="ECO:0000313" key="4">
    <source>
        <dbReference type="Proteomes" id="UP000671913"/>
    </source>
</evidence>
<dbReference type="SUPFAM" id="SSF63817">
    <property type="entry name" value="Sortase"/>
    <property type="match status" value="1"/>
</dbReference>
<dbReference type="InterPro" id="IPR023365">
    <property type="entry name" value="Sortase_dom-sf"/>
</dbReference>
<evidence type="ECO:0000256" key="2">
    <source>
        <dbReference type="PIRSR" id="PIRSR605754-1"/>
    </source>
</evidence>
<protein>
    <submittedName>
        <fullName evidence="3">Class E sortase</fullName>
    </submittedName>
</protein>
<feature type="active site" description="Acyl-thioester intermediate" evidence="2">
    <location>
        <position position="176"/>
    </location>
</feature>
<dbReference type="GO" id="GO:0016787">
    <property type="term" value="F:hydrolase activity"/>
    <property type="evidence" value="ECO:0007669"/>
    <property type="project" value="UniProtKB-KW"/>
</dbReference>
<dbReference type="NCBIfam" id="TIGR01076">
    <property type="entry name" value="sortase_fam"/>
    <property type="match status" value="1"/>
</dbReference>
<evidence type="ECO:0000256" key="1">
    <source>
        <dbReference type="ARBA" id="ARBA00022801"/>
    </source>
</evidence>
<dbReference type="AlphaFoldDB" id="A0A975GB14"/>
<dbReference type="EMBL" id="CP060096">
    <property type="protein sequence ID" value="QSZ27716.1"/>
    <property type="molecule type" value="Genomic_DNA"/>
</dbReference>
<accession>A0A975GB14</accession>
<name>A0A975GB14_9THEO</name>
<dbReference type="InterPro" id="IPR042003">
    <property type="entry name" value="Sortase_E"/>
</dbReference>
<dbReference type="InterPro" id="IPR005754">
    <property type="entry name" value="Sortase"/>
</dbReference>
<dbReference type="Pfam" id="PF04203">
    <property type="entry name" value="Sortase"/>
    <property type="match status" value="1"/>
</dbReference>